<evidence type="ECO:0000313" key="2">
    <source>
        <dbReference type="EMBL" id="ABX09097.1"/>
    </source>
</evidence>
<name>A9BB85_PROM4</name>
<protein>
    <recommendedName>
        <fullName evidence="4">High light inducible protein</fullName>
    </recommendedName>
</protein>
<organism evidence="2 3">
    <name type="scientific">Prochlorococcus marinus (strain MIT 9211)</name>
    <dbReference type="NCBI Taxonomy" id="93059"/>
    <lineage>
        <taxon>Bacteria</taxon>
        <taxon>Bacillati</taxon>
        <taxon>Cyanobacteriota</taxon>
        <taxon>Cyanophyceae</taxon>
        <taxon>Synechococcales</taxon>
        <taxon>Prochlorococcaceae</taxon>
        <taxon>Prochlorococcus</taxon>
    </lineage>
</organism>
<accession>A9BB85</accession>
<feature type="transmembrane region" description="Helical" evidence="1">
    <location>
        <begin position="16"/>
        <end position="35"/>
    </location>
</feature>
<reference evidence="2 3" key="1">
    <citation type="journal article" date="2007" name="PLoS Genet.">
        <title>Patterns and implications of gene gain and loss in the evolution of Prochlorococcus.</title>
        <authorList>
            <person name="Kettler G.C."/>
            <person name="Martiny A.C."/>
            <person name="Huang K."/>
            <person name="Zucker J."/>
            <person name="Coleman M.L."/>
            <person name="Rodrigue S."/>
            <person name="Chen F."/>
            <person name="Lapidus A."/>
            <person name="Ferriera S."/>
            <person name="Johnson J."/>
            <person name="Steglich C."/>
            <person name="Church G.M."/>
            <person name="Richardson P."/>
            <person name="Chisholm S.W."/>
        </authorList>
    </citation>
    <scope>NUCLEOTIDE SEQUENCE [LARGE SCALE GENOMIC DNA]</scope>
    <source>
        <strain evidence="3">MIT 9211</strain>
    </source>
</reference>
<dbReference type="EMBL" id="CP000878">
    <property type="protein sequence ID" value="ABX09097.1"/>
    <property type="molecule type" value="Genomic_DNA"/>
</dbReference>
<evidence type="ECO:0000313" key="3">
    <source>
        <dbReference type="Proteomes" id="UP000000788"/>
    </source>
</evidence>
<dbReference type="STRING" id="93059.P9211_11661"/>
<dbReference type="AlphaFoldDB" id="A9BB85"/>
<keyword evidence="1" id="KW-1133">Transmembrane helix</keyword>
<dbReference type="OrthoDB" id="541724at2"/>
<proteinExistence type="predicted"/>
<dbReference type="SUPFAM" id="SSF103511">
    <property type="entry name" value="Chlorophyll a-b binding protein"/>
    <property type="match status" value="1"/>
</dbReference>
<dbReference type="Gene3D" id="1.10.3460.10">
    <property type="entry name" value="Chlorophyll a/b binding protein domain"/>
    <property type="match status" value="1"/>
</dbReference>
<dbReference type="HOGENOM" id="CLU_171075_7_1_3"/>
<keyword evidence="1" id="KW-0812">Transmembrane</keyword>
<sequence length="39" mass="4455">MNNSYWKNAEITNGRLAMVGFIAALINYTLFGWIIPGFF</sequence>
<keyword evidence="3" id="KW-1185">Reference proteome</keyword>
<evidence type="ECO:0000256" key="1">
    <source>
        <dbReference type="SAM" id="Phobius"/>
    </source>
</evidence>
<evidence type="ECO:0008006" key="4">
    <source>
        <dbReference type="Google" id="ProtNLM"/>
    </source>
</evidence>
<dbReference type="Proteomes" id="UP000000788">
    <property type="component" value="Chromosome"/>
</dbReference>
<keyword evidence="1" id="KW-0472">Membrane</keyword>
<dbReference type="KEGG" id="pmj:P9211_11661"/>
<gene>
    <name evidence="2" type="ordered locus">P9211_11661</name>
</gene>